<keyword evidence="2" id="KW-0812">Transmembrane</keyword>
<gene>
    <name evidence="3" type="ORF">MEQU1_000133</name>
</gene>
<protein>
    <submittedName>
        <fullName evidence="3">Uncharacterized protein</fullName>
    </submittedName>
</protein>
<feature type="compositionally biased region" description="Basic and acidic residues" evidence="1">
    <location>
        <begin position="119"/>
        <end position="135"/>
    </location>
</feature>
<dbReference type="AlphaFoldDB" id="A0AAF0EF07"/>
<feature type="region of interest" description="Disordered" evidence="1">
    <location>
        <begin position="110"/>
        <end position="221"/>
    </location>
</feature>
<feature type="transmembrane region" description="Helical" evidence="2">
    <location>
        <begin position="55"/>
        <end position="77"/>
    </location>
</feature>
<keyword evidence="2" id="KW-1133">Transmembrane helix</keyword>
<feature type="compositionally biased region" description="Acidic residues" evidence="1">
    <location>
        <begin position="207"/>
        <end position="217"/>
    </location>
</feature>
<keyword evidence="4" id="KW-1185">Reference proteome</keyword>
<keyword evidence="2" id="KW-0472">Membrane</keyword>
<reference evidence="3" key="1">
    <citation type="submission" date="2023-03" db="EMBL/GenBank/DDBJ databases">
        <title>Mating type loci evolution in Malassezia.</title>
        <authorList>
            <person name="Coelho M.A."/>
        </authorList>
    </citation>
    <scope>NUCLEOTIDE SEQUENCE</scope>
    <source>
        <strain evidence="3">CBS 12830</strain>
    </source>
</reference>
<dbReference type="Proteomes" id="UP001214415">
    <property type="component" value="Chromosome 1"/>
</dbReference>
<evidence type="ECO:0000256" key="1">
    <source>
        <dbReference type="SAM" id="MobiDB-lite"/>
    </source>
</evidence>
<evidence type="ECO:0000313" key="4">
    <source>
        <dbReference type="Proteomes" id="UP001214415"/>
    </source>
</evidence>
<proteinExistence type="predicted"/>
<evidence type="ECO:0000313" key="3">
    <source>
        <dbReference type="EMBL" id="WFD21481.1"/>
    </source>
</evidence>
<sequence length="308" mass="33017">MAFASPMVMELTPKDGYEIANPMGFKGGEVVPDTAQSDKGYYYFQAFPNSRVPTAPITCIAIPAAFVIIFMAIVLFMRSWLSLSSRFSPSLASDREKALENLRVVGVRTDSTSPAQAADGEKVWSEHSDEKHSDGPSDDVAVTELGGAHASSNPTATLVSPTPVSAPPAVPITVSPPRASEKAKDANELAGPVVPVLRSDDPNALSDNDDDSYEDYDSNYPSRRVSLVPSEFHHASQRASVVPSENFTHTLEPHTENVLDLPKESTDLYGSELPPPIEGSAALPAFISNATLQGAETTENRDQNSLFP</sequence>
<evidence type="ECO:0000256" key="2">
    <source>
        <dbReference type="SAM" id="Phobius"/>
    </source>
</evidence>
<organism evidence="3 4">
    <name type="scientific">Malassezia equina</name>
    <dbReference type="NCBI Taxonomy" id="1381935"/>
    <lineage>
        <taxon>Eukaryota</taxon>
        <taxon>Fungi</taxon>
        <taxon>Dikarya</taxon>
        <taxon>Basidiomycota</taxon>
        <taxon>Ustilaginomycotina</taxon>
        <taxon>Malasseziomycetes</taxon>
        <taxon>Malasseziales</taxon>
        <taxon>Malasseziaceae</taxon>
        <taxon>Malassezia</taxon>
    </lineage>
</organism>
<name>A0AAF0EF07_9BASI</name>
<dbReference type="EMBL" id="CP119900">
    <property type="protein sequence ID" value="WFD21481.1"/>
    <property type="molecule type" value="Genomic_DNA"/>
</dbReference>
<accession>A0AAF0EF07</accession>